<dbReference type="PANTHER" id="PTHR35848:SF9">
    <property type="entry name" value="SLL1358 PROTEIN"/>
    <property type="match status" value="1"/>
</dbReference>
<keyword evidence="4" id="KW-1185">Reference proteome</keyword>
<dbReference type="InterPro" id="IPR051610">
    <property type="entry name" value="GPI/OXD"/>
</dbReference>
<dbReference type="RefSeq" id="WP_284325741.1">
    <property type="nucleotide sequence ID" value="NZ_BSPP01000008.1"/>
</dbReference>
<dbReference type="AlphaFoldDB" id="A0AA37U5U2"/>
<evidence type="ECO:0000256" key="1">
    <source>
        <dbReference type="ARBA" id="ARBA00022723"/>
    </source>
</evidence>
<accession>A0AA37U5U2</accession>
<dbReference type="InterPro" id="IPR011051">
    <property type="entry name" value="RmlC_Cupin_sf"/>
</dbReference>
<feature type="domain" description="Cupin type-2" evidence="2">
    <location>
        <begin position="34"/>
        <end position="105"/>
    </location>
</feature>
<evidence type="ECO:0000313" key="4">
    <source>
        <dbReference type="Proteomes" id="UP001157355"/>
    </source>
</evidence>
<dbReference type="CDD" id="cd02224">
    <property type="entry name" value="cupin_SPO2919-like"/>
    <property type="match status" value="2"/>
</dbReference>
<name>A0AA37U5U2_9RHOB</name>
<organism evidence="3 4">
    <name type="scientific">Cypionkella aquatica</name>
    <dbReference type="NCBI Taxonomy" id="1756042"/>
    <lineage>
        <taxon>Bacteria</taxon>
        <taxon>Pseudomonadati</taxon>
        <taxon>Pseudomonadota</taxon>
        <taxon>Alphaproteobacteria</taxon>
        <taxon>Rhodobacterales</taxon>
        <taxon>Paracoccaceae</taxon>
        <taxon>Cypionkella</taxon>
    </lineage>
</organism>
<sequence length="323" mass="35346">MIVDPNLAPVDRRDGVETLQLSTAGGLTQFGAYIEVLAPGAWSSDRHWHSAEDEFLFVLEGLGTLHDDAGMQDLHAHDAICWRHGAPNGHRIGNRSDAPLRYLIVGSRALEDVCTYPDSGRRQVNTATEWRVEDADGTRLRGGDLPPALLGLPAAWGQNYDGTHRPSLLPAATRLWALESNYHHPILGGGLGDCHHAVLGDAGGLTQFGAHLERLPVGGFSSFRHWHQAEDELVLILSGHPTLIEDTATQLSPGDMVCWPAGVPIGHHLHNRSLDEAVYLTLGTRLPRDTIHYPDHDLIAHKDRAARHYNNVEGMVRSAGDDR</sequence>
<proteinExistence type="predicted"/>
<dbReference type="InterPro" id="IPR013096">
    <property type="entry name" value="Cupin_2"/>
</dbReference>
<dbReference type="GO" id="GO:0046872">
    <property type="term" value="F:metal ion binding"/>
    <property type="evidence" value="ECO:0007669"/>
    <property type="project" value="UniProtKB-KW"/>
</dbReference>
<keyword evidence="1" id="KW-0479">Metal-binding</keyword>
<dbReference type="Gene3D" id="2.60.120.10">
    <property type="entry name" value="Jelly Rolls"/>
    <property type="match status" value="2"/>
</dbReference>
<evidence type="ECO:0000313" key="3">
    <source>
        <dbReference type="EMBL" id="GLS87565.1"/>
    </source>
</evidence>
<reference evidence="3 4" key="1">
    <citation type="journal article" date="2014" name="Int. J. Syst. Evol. Microbiol.">
        <title>Complete genome sequence of Corynebacterium casei LMG S-19264T (=DSM 44701T), isolated from a smear-ripened cheese.</title>
        <authorList>
            <consortium name="US DOE Joint Genome Institute (JGI-PGF)"/>
            <person name="Walter F."/>
            <person name="Albersmeier A."/>
            <person name="Kalinowski J."/>
            <person name="Ruckert C."/>
        </authorList>
    </citation>
    <scope>NUCLEOTIDE SEQUENCE [LARGE SCALE GENOMIC DNA]</scope>
    <source>
        <strain evidence="3 4">NBRC 111766</strain>
    </source>
</reference>
<feature type="domain" description="Cupin type-2" evidence="2">
    <location>
        <begin position="212"/>
        <end position="281"/>
    </location>
</feature>
<evidence type="ECO:0000259" key="2">
    <source>
        <dbReference type="Pfam" id="PF07883"/>
    </source>
</evidence>
<dbReference type="EMBL" id="BSPP01000008">
    <property type="protein sequence ID" value="GLS87565.1"/>
    <property type="molecule type" value="Genomic_DNA"/>
</dbReference>
<dbReference type="Proteomes" id="UP001157355">
    <property type="component" value="Unassembled WGS sequence"/>
</dbReference>
<dbReference type="SUPFAM" id="SSF51182">
    <property type="entry name" value="RmlC-like cupins"/>
    <property type="match status" value="2"/>
</dbReference>
<dbReference type="InterPro" id="IPR014710">
    <property type="entry name" value="RmlC-like_jellyroll"/>
</dbReference>
<comment type="caution">
    <text evidence="3">The sequence shown here is derived from an EMBL/GenBank/DDBJ whole genome shotgun (WGS) entry which is preliminary data.</text>
</comment>
<gene>
    <name evidence="3" type="ORF">GCM10010873_25390</name>
</gene>
<protein>
    <recommendedName>
        <fullName evidence="2">Cupin type-2 domain-containing protein</fullName>
    </recommendedName>
</protein>
<dbReference type="PANTHER" id="PTHR35848">
    <property type="entry name" value="OXALATE-BINDING PROTEIN"/>
    <property type="match status" value="1"/>
</dbReference>
<dbReference type="Pfam" id="PF07883">
    <property type="entry name" value="Cupin_2"/>
    <property type="match status" value="2"/>
</dbReference>